<evidence type="ECO:0000313" key="5">
    <source>
        <dbReference type="Proteomes" id="UP000075920"/>
    </source>
</evidence>
<dbReference type="GO" id="GO:0005634">
    <property type="term" value="C:nucleus"/>
    <property type="evidence" value="ECO:0007669"/>
    <property type="project" value="InterPro"/>
</dbReference>
<keyword evidence="1" id="KW-0479">Metal-binding</keyword>
<feature type="compositionally biased region" description="Polar residues" evidence="2">
    <location>
        <begin position="316"/>
        <end position="332"/>
    </location>
</feature>
<feature type="region of interest" description="Disordered" evidence="2">
    <location>
        <begin position="125"/>
        <end position="144"/>
    </location>
</feature>
<feature type="domain" description="ZAD" evidence="3">
    <location>
        <begin position="14"/>
        <end position="90"/>
    </location>
</feature>
<feature type="compositionally biased region" description="Polar residues" evidence="2">
    <location>
        <begin position="126"/>
        <end position="144"/>
    </location>
</feature>
<reference evidence="5" key="1">
    <citation type="submission" date="2013-03" db="EMBL/GenBank/DDBJ databases">
        <title>The Genome Sequence of Anopheles minimus MINIMUS1.</title>
        <authorList>
            <consortium name="The Broad Institute Genomics Platform"/>
            <person name="Neafsey D.E."/>
            <person name="Walton C."/>
            <person name="Walker B."/>
            <person name="Young S.K."/>
            <person name="Zeng Q."/>
            <person name="Gargeya S."/>
            <person name="Fitzgerald M."/>
            <person name="Haas B."/>
            <person name="Abouelleil A."/>
            <person name="Allen A.W."/>
            <person name="Alvarado L."/>
            <person name="Arachchi H.M."/>
            <person name="Berlin A.M."/>
            <person name="Chapman S.B."/>
            <person name="Gainer-Dewar J."/>
            <person name="Goldberg J."/>
            <person name="Griggs A."/>
            <person name="Gujja S."/>
            <person name="Hansen M."/>
            <person name="Howarth C."/>
            <person name="Imamovic A."/>
            <person name="Ireland A."/>
            <person name="Larimer J."/>
            <person name="McCowan C."/>
            <person name="Murphy C."/>
            <person name="Pearson M."/>
            <person name="Poon T.W."/>
            <person name="Priest M."/>
            <person name="Roberts A."/>
            <person name="Saif S."/>
            <person name="Shea T."/>
            <person name="Sisk P."/>
            <person name="Sykes S."/>
            <person name="Wortman J."/>
            <person name="Nusbaum C."/>
            <person name="Birren B."/>
        </authorList>
    </citation>
    <scope>NUCLEOTIDE SEQUENCE [LARGE SCALE GENOMIC DNA]</scope>
    <source>
        <strain evidence="5">MINIMUS1</strain>
    </source>
</reference>
<feature type="compositionally biased region" description="Basic and acidic residues" evidence="2">
    <location>
        <begin position="303"/>
        <end position="314"/>
    </location>
</feature>
<dbReference type="PROSITE" id="PS51915">
    <property type="entry name" value="ZAD"/>
    <property type="match status" value="1"/>
</dbReference>
<evidence type="ECO:0000256" key="2">
    <source>
        <dbReference type="SAM" id="MobiDB-lite"/>
    </source>
</evidence>
<dbReference type="SUPFAM" id="SSF57716">
    <property type="entry name" value="Glucocorticoid receptor-like (DNA-binding domain)"/>
    <property type="match status" value="1"/>
</dbReference>
<reference evidence="4" key="2">
    <citation type="submission" date="2020-05" db="UniProtKB">
        <authorList>
            <consortium name="EnsemblMetazoa"/>
        </authorList>
    </citation>
    <scope>IDENTIFICATION</scope>
    <source>
        <strain evidence="4">MINIMUS1</strain>
    </source>
</reference>
<evidence type="ECO:0000259" key="3">
    <source>
        <dbReference type="PROSITE" id="PS51915"/>
    </source>
</evidence>
<keyword evidence="1" id="KW-0863">Zinc-finger</keyword>
<dbReference type="AlphaFoldDB" id="A0A182W1R3"/>
<dbReference type="Gene3D" id="3.40.1800.20">
    <property type="match status" value="1"/>
</dbReference>
<evidence type="ECO:0000313" key="4">
    <source>
        <dbReference type="EnsemblMetazoa" id="AMIN004273-PA"/>
    </source>
</evidence>
<evidence type="ECO:0000256" key="1">
    <source>
        <dbReference type="PROSITE-ProRule" id="PRU01263"/>
    </source>
</evidence>
<proteinExistence type="predicted"/>
<dbReference type="InterPro" id="IPR012934">
    <property type="entry name" value="Znf_AD"/>
</dbReference>
<dbReference type="GO" id="GO:0008270">
    <property type="term" value="F:zinc ion binding"/>
    <property type="evidence" value="ECO:0007669"/>
    <property type="project" value="UniProtKB-UniRule"/>
</dbReference>
<feature type="binding site" evidence="1">
    <location>
        <position position="19"/>
    </location>
    <ligand>
        <name>Zn(2+)</name>
        <dbReference type="ChEBI" id="CHEBI:29105"/>
    </ligand>
</feature>
<accession>A0A182W1R3</accession>
<feature type="binding site" evidence="1">
    <location>
        <position position="66"/>
    </location>
    <ligand>
        <name>Zn(2+)</name>
        <dbReference type="ChEBI" id="CHEBI:29105"/>
    </ligand>
</feature>
<dbReference type="VEuPathDB" id="VectorBase:AMIN004273"/>
<dbReference type="EnsemblMetazoa" id="AMIN004273-RA">
    <property type="protein sequence ID" value="AMIN004273-PA"/>
    <property type="gene ID" value="AMIN004273"/>
</dbReference>
<name>A0A182W1R3_9DIPT</name>
<feature type="binding site" evidence="1">
    <location>
        <position position="63"/>
    </location>
    <ligand>
        <name>Zn(2+)</name>
        <dbReference type="ChEBI" id="CHEBI:29105"/>
    </ligand>
</feature>
<sequence>MSATTTATDQPEGRKCRLCLGNFLTNEAQTGLDIMDSIDIRKLLREVYELQVLPEDSNTTMMCMPCYQQLITDYKFRMKLFTLRKTFKFNQTMLVAQIVAFRSTSETSADSTLDCDGRKFAPMREVSTQTEAPQQPNASSSIATPSLVNGTVENVVEQQQCNSEPATRAIQILQLIPVVVDCVKDSSYLKALRPLQVSMNPNDPAPLMYMCSRCYNTFEGKKEWEHHEQVMDCVPSCRYCFKPQTADHCCADQVTYSAINKHIVGSDKYVTTYAAAAAAAANNPIPASIPDESVDGADQAPNDEPKNKRLKLDANHNGQDTSTANEFSTPNHSKGGKHQTVPEMRVSAPGRETSLPNSDMLVINLSSSEGEDLLQIVEPKAAAKRCVIQQFLNQVYMAKQHPSAAVSFEAECIERITSLGRKMGESIG</sequence>
<organism evidence="4 5">
    <name type="scientific">Anopheles minimus</name>
    <dbReference type="NCBI Taxonomy" id="112268"/>
    <lineage>
        <taxon>Eukaryota</taxon>
        <taxon>Metazoa</taxon>
        <taxon>Ecdysozoa</taxon>
        <taxon>Arthropoda</taxon>
        <taxon>Hexapoda</taxon>
        <taxon>Insecta</taxon>
        <taxon>Pterygota</taxon>
        <taxon>Neoptera</taxon>
        <taxon>Endopterygota</taxon>
        <taxon>Diptera</taxon>
        <taxon>Nematocera</taxon>
        <taxon>Culicoidea</taxon>
        <taxon>Culicidae</taxon>
        <taxon>Anophelinae</taxon>
        <taxon>Anopheles</taxon>
    </lineage>
</organism>
<keyword evidence="5" id="KW-1185">Reference proteome</keyword>
<keyword evidence="1" id="KW-0862">Zinc</keyword>
<feature type="region of interest" description="Disordered" evidence="2">
    <location>
        <begin position="289"/>
        <end position="340"/>
    </location>
</feature>
<dbReference type="Proteomes" id="UP000075920">
    <property type="component" value="Unassembled WGS sequence"/>
</dbReference>
<feature type="binding site" evidence="1">
    <location>
        <position position="16"/>
    </location>
    <ligand>
        <name>Zn(2+)</name>
        <dbReference type="ChEBI" id="CHEBI:29105"/>
    </ligand>
</feature>
<protein>
    <recommendedName>
        <fullName evidence="3">ZAD domain-containing protein</fullName>
    </recommendedName>
</protein>